<gene>
    <name evidence="8" type="ORF">DIURU_005423</name>
</gene>
<dbReference type="AlphaFoldDB" id="A0A642UDL6"/>
<feature type="region of interest" description="Disordered" evidence="7">
    <location>
        <begin position="106"/>
        <end position="145"/>
    </location>
</feature>
<evidence type="ECO:0000256" key="5">
    <source>
        <dbReference type="ARBA" id="ARBA00038392"/>
    </source>
</evidence>
<dbReference type="GO" id="GO:0005669">
    <property type="term" value="C:transcription factor TFIID complex"/>
    <property type="evidence" value="ECO:0007669"/>
    <property type="project" value="TreeGrafter"/>
</dbReference>
<keyword evidence="2" id="KW-0805">Transcription regulation</keyword>
<accession>A0A642UDL6</accession>
<keyword evidence="3" id="KW-0804">Transcription</keyword>
<evidence type="ECO:0000256" key="6">
    <source>
        <dbReference type="ARBA" id="ARBA00040136"/>
    </source>
</evidence>
<dbReference type="InterPro" id="IPR003195">
    <property type="entry name" value="TFIID_TAF13"/>
</dbReference>
<keyword evidence="9" id="KW-1185">Reference proteome</keyword>
<dbReference type="PANTHER" id="PTHR11380:SF5">
    <property type="entry name" value="TRANSCRIPTION INITIATION FACTOR TFIID SUBUNIT 13"/>
    <property type="match status" value="1"/>
</dbReference>
<comment type="subcellular location">
    <subcellularLocation>
        <location evidence="1">Nucleus</location>
    </subcellularLocation>
</comment>
<dbReference type="Proteomes" id="UP000449547">
    <property type="component" value="Unassembled WGS sequence"/>
</dbReference>
<dbReference type="PANTHER" id="PTHR11380">
    <property type="entry name" value="TRANSCRIPTION INITIATION FACTOR TFIID/SUPT3-RELATED"/>
    <property type="match status" value="1"/>
</dbReference>
<comment type="caution">
    <text evidence="8">The sequence shown here is derived from an EMBL/GenBank/DDBJ whole genome shotgun (WGS) entry which is preliminary data.</text>
</comment>
<name>A0A642UDL6_DIURU</name>
<dbReference type="Pfam" id="PF02269">
    <property type="entry name" value="TFIID-18kDa"/>
    <property type="match status" value="1"/>
</dbReference>
<dbReference type="InterPro" id="IPR009072">
    <property type="entry name" value="Histone-fold"/>
</dbReference>
<proteinExistence type="inferred from homology"/>
<dbReference type="VEuPathDB" id="FungiDB:DIURU_005423"/>
<evidence type="ECO:0000256" key="7">
    <source>
        <dbReference type="SAM" id="MobiDB-lite"/>
    </source>
</evidence>
<dbReference type="SUPFAM" id="SSF47113">
    <property type="entry name" value="Histone-fold"/>
    <property type="match status" value="1"/>
</dbReference>
<evidence type="ECO:0000256" key="1">
    <source>
        <dbReference type="ARBA" id="ARBA00004123"/>
    </source>
</evidence>
<feature type="compositionally biased region" description="Basic and acidic residues" evidence="7">
    <location>
        <begin position="132"/>
        <end position="145"/>
    </location>
</feature>
<dbReference type="GO" id="GO:0046982">
    <property type="term" value="F:protein heterodimerization activity"/>
    <property type="evidence" value="ECO:0007669"/>
    <property type="project" value="InterPro"/>
</dbReference>
<organism evidence="8 9">
    <name type="scientific">Diutina rugosa</name>
    <name type="common">Yeast</name>
    <name type="synonym">Candida rugosa</name>
    <dbReference type="NCBI Taxonomy" id="5481"/>
    <lineage>
        <taxon>Eukaryota</taxon>
        <taxon>Fungi</taxon>
        <taxon>Dikarya</taxon>
        <taxon>Ascomycota</taxon>
        <taxon>Saccharomycotina</taxon>
        <taxon>Pichiomycetes</taxon>
        <taxon>Debaryomycetaceae</taxon>
        <taxon>Diutina</taxon>
    </lineage>
</organism>
<dbReference type="GO" id="GO:0051123">
    <property type="term" value="P:RNA polymerase II preinitiation complex assembly"/>
    <property type="evidence" value="ECO:0007669"/>
    <property type="project" value="TreeGrafter"/>
</dbReference>
<dbReference type="RefSeq" id="XP_034009847.1">
    <property type="nucleotide sequence ID" value="XM_034158404.1"/>
</dbReference>
<evidence type="ECO:0000256" key="4">
    <source>
        <dbReference type="ARBA" id="ARBA00023242"/>
    </source>
</evidence>
<evidence type="ECO:0000256" key="2">
    <source>
        <dbReference type="ARBA" id="ARBA00023015"/>
    </source>
</evidence>
<dbReference type="OMA" id="QLMKDAD"/>
<dbReference type="EMBL" id="SWFT01000159">
    <property type="protein sequence ID" value="KAA8897190.1"/>
    <property type="molecule type" value="Genomic_DNA"/>
</dbReference>
<sequence length="145" mass="17218">MYNARQQPPRRRKKQRLFTKDIENLLFGMGDVGENDETNAALEDILSGYLQDLCHRMTTYARSQGRSRVKMNDIGFALKDDPLKLARLEYILEQQAKIERAKRLLDDFGDQDEEEETEEEKKERKRRKREEKKREKEAARQAKEG</sequence>
<feature type="compositionally biased region" description="Acidic residues" evidence="7">
    <location>
        <begin position="107"/>
        <end position="118"/>
    </location>
</feature>
<evidence type="ECO:0000313" key="8">
    <source>
        <dbReference type="EMBL" id="KAA8897190.1"/>
    </source>
</evidence>
<evidence type="ECO:0000313" key="9">
    <source>
        <dbReference type="Proteomes" id="UP000449547"/>
    </source>
</evidence>
<dbReference type="Gene3D" id="1.10.20.10">
    <property type="entry name" value="Histone, subunit A"/>
    <property type="match status" value="1"/>
</dbReference>
<evidence type="ECO:0000256" key="3">
    <source>
        <dbReference type="ARBA" id="ARBA00023163"/>
    </source>
</evidence>
<reference evidence="8 9" key="1">
    <citation type="submission" date="2019-07" db="EMBL/GenBank/DDBJ databases">
        <title>Genome assembly of two rare yeast pathogens: Diutina rugosa and Trichomonascus ciferrii.</title>
        <authorList>
            <person name="Mixao V."/>
            <person name="Saus E."/>
            <person name="Hansen A."/>
            <person name="Lass-Flor C."/>
            <person name="Gabaldon T."/>
        </authorList>
    </citation>
    <scope>NUCLEOTIDE SEQUENCE [LARGE SCALE GENOMIC DNA]</scope>
    <source>
        <strain evidence="8 9">CBS 613</strain>
    </source>
</reference>
<dbReference type="OrthoDB" id="10266074at2759"/>
<protein>
    <recommendedName>
        <fullName evidence="6">Transcription initiation factor TFIID subunit 13</fullName>
    </recommendedName>
</protein>
<keyword evidence="4" id="KW-0539">Nucleus</keyword>
<comment type="similarity">
    <text evidence="5">Belongs to the TAF13 family.</text>
</comment>
<dbReference type="GeneID" id="54784074"/>